<comment type="caution">
    <text evidence="19">The sequence shown here is derived from an EMBL/GenBank/DDBJ whole genome shotgun (WGS) entry which is preliminary data.</text>
</comment>
<gene>
    <name evidence="19" type="ORF">GCM10022211_12090</name>
</gene>
<keyword evidence="3" id="KW-0813">Transport</keyword>
<dbReference type="InterPro" id="IPR011759">
    <property type="entry name" value="Cyt_c_oxidase_su2_TM_dom"/>
</dbReference>
<name>A0ABP7RUG5_9SPHN</name>
<dbReference type="InterPro" id="IPR002429">
    <property type="entry name" value="CcO_II-like_C"/>
</dbReference>
<dbReference type="NCBIfam" id="TIGR01433">
    <property type="entry name" value="CyoA"/>
    <property type="match status" value="1"/>
</dbReference>
<evidence type="ECO:0000313" key="20">
    <source>
        <dbReference type="Proteomes" id="UP001501310"/>
    </source>
</evidence>
<dbReference type="Pfam" id="PF06481">
    <property type="entry name" value="COX_ARM"/>
    <property type="match status" value="1"/>
</dbReference>
<feature type="transmembrane region" description="Helical" evidence="16">
    <location>
        <begin position="62"/>
        <end position="89"/>
    </location>
</feature>
<accession>A0ABP7RUG5</accession>
<dbReference type="InterPro" id="IPR010514">
    <property type="entry name" value="COX_ARM"/>
</dbReference>
<evidence type="ECO:0000256" key="5">
    <source>
        <dbReference type="ARBA" id="ARBA00022660"/>
    </source>
</evidence>
<evidence type="ECO:0000256" key="8">
    <source>
        <dbReference type="ARBA" id="ARBA00022982"/>
    </source>
</evidence>
<evidence type="ECO:0000256" key="11">
    <source>
        <dbReference type="ARBA" id="ARBA00023136"/>
    </source>
</evidence>
<evidence type="ECO:0000256" key="16">
    <source>
        <dbReference type="SAM" id="Phobius"/>
    </source>
</evidence>
<feature type="transmembrane region" description="Helical" evidence="16">
    <location>
        <begin position="27"/>
        <end position="50"/>
    </location>
</feature>
<evidence type="ECO:0000256" key="4">
    <source>
        <dbReference type="ARBA" id="ARBA00022475"/>
    </source>
</evidence>
<keyword evidence="13" id="KW-0449">Lipoprotein</keyword>
<dbReference type="EMBL" id="BAAAZD010000001">
    <property type="protein sequence ID" value="GAA4002403.1"/>
    <property type="molecule type" value="Genomic_DNA"/>
</dbReference>
<dbReference type="InterPro" id="IPR006333">
    <property type="entry name" value="Cyt_o_ubiquinol_oxidase_su2"/>
</dbReference>
<keyword evidence="12" id="KW-0564">Palmitate</keyword>
<keyword evidence="10" id="KW-0560">Oxidoreductase</keyword>
<evidence type="ECO:0000256" key="13">
    <source>
        <dbReference type="ARBA" id="ARBA00023288"/>
    </source>
</evidence>
<keyword evidence="6 16" id="KW-0812">Transmembrane</keyword>
<keyword evidence="7" id="KW-0732">Signal</keyword>
<dbReference type="CDD" id="cd04212">
    <property type="entry name" value="CuRO_UO_II"/>
    <property type="match status" value="1"/>
</dbReference>
<evidence type="ECO:0000256" key="9">
    <source>
        <dbReference type="ARBA" id="ARBA00022989"/>
    </source>
</evidence>
<reference evidence="20" key="1">
    <citation type="journal article" date="2019" name="Int. J. Syst. Evol. Microbiol.">
        <title>The Global Catalogue of Microorganisms (GCM) 10K type strain sequencing project: providing services to taxonomists for standard genome sequencing and annotation.</title>
        <authorList>
            <consortium name="The Broad Institute Genomics Platform"/>
            <consortium name="The Broad Institute Genome Sequencing Center for Infectious Disease"/>
            <person name="Wu L."/>
            <person name="Ma J."/>
        </authorList>
    </citation>
    <scope>NUCLEOTIDE SEQUENCE [LARGE SCALE GENOMIC DNA]</scope>
    <source>
        <strain evidence="20">JCM 16603</strain>
    </source>
</reference>
<dbReference type="PANTHER" id="PTHR22888:SF18">
    <property type="entry name" value="CYTOCHROME BO(3) UBIQUINOL OXIDASE SUBUNIT 2"/>
    <property type="match status" value="1"/>
</dbReference>
<dbReference type="Gene3D" id="1.10.287.90">
    <property type="match status" value="1"/>
</dbReference>
<keyword evidence="8" id="KW-0249">Electron transport</keyword>
<keyword evidence="20" id="KW-1185">Reference proteome</keyword>
<keyword evidence="11 16" id="KW-0472">Membrane</keyword>
<dbReference type="Proteomes" id="UP001501310">
    <property type="component" value="Unassembled WGS sequence"/>
</dbReference>
<evidence type="ECO:0000256" key="1">
    <source>
        <dbReference type="ARBA" id="ARBA00004651"/>
    </source>
</evidence>
<feature type="transmembrane region" description="Helical" evidence="16">
    <location>
        <begin position="109"/>
        <end position="127"/>
    </location>
</feature>
<evidence type="ECO:0000256" key="10">
    <source>
        <dbReference type="ARBA" id="ARBA00023002"/>
    </source>
</evidence>
<evidence type="ECO:0000259" key="18">
    <source>
        <dbReference type="PROSITE" id="PS50999"/>
    </source>
</evidence>
<feature type="compositionally biased region" description="Basic and acidic residues" evidence="15">
    <location>
        <begin position="343"/>
        <end position="359"/>
    </location>
</feature>
<evidence type="ECO:0000256" key="12">
    <source>
        <dbReference type="ARBA" id="ARBA00023139"/>
    </source>
</evidence>
<dbReference type="InterPro" id="IPR045187">
    <property type="entry name" value="CcO_II"/>
</dbReference>
<evidence type="ECO:0000259" key="17">
    <source>
        <dbReference type="PROSITE" id="PS50857"/>
    </source>
</evidence>
<evidence type="ECO:0000256" key="7">
    <source>
        <dbReference type="ARBA" id="ARBA00022729"/>
    </source>
</evidence>
<evidence type="ECO:0000256" key="2">
    <source>
        <dbReference type="ARBA" id="ARBA00007866"/>
    </source>
</evidence>
<evidence type="ECO:0000256" key="15">
    <source>
        <dbReference type="SAM" id="MobiDB-lite"/>
    </source>
</evidence>
<dbReference type="PROSITE" id="PS50999">
    <property type="entry name" value="COX2_TM"/>
    <property type="match status" value="1"/>
</dbReference>
<comment type="subcellular location">
    <subcellularLocation>
        <location evidence="1">Cell membrane</location>
        <topology evidence="1">Multi-pass membrane protein</topology>
    </subcellularLocation>
</comment>
<dbReference type="SUPFAM" id="SSF81464">
    <property type="entry name" value="Cytochrome c oxidase subunit II-like, transmembrane region"/>
    <property type="match status" value="1"/>
</dbReference>
<dbReference type="InterPro" id="IPR036257">
    <property type="entry name" value="Cyt_c_oxidase_su2_TM_sf"/>
</dbReference>
<dbReference type="Gene3D" id="2.60.40.420">
    <property type="entry name" value="Cupredoxins - blue copper proteins"/>
    <property type="match status" value="1"/>
</dbReference>
<evidence type="ECO:0000256" key="14">
    <source>
        <dbReference type="ARBA" id="ARBA00030198"/>
    </source>
</evidence>
<comment type="similarity">
    <text evidence="2">Belongs to the cytochrome c oxidase subunit 2 family.</text>
</comment>
<dbReference type="SUPFAM" id="SSF49503">
    <property type="entry name" value="Cupredoxins"/>
    <property type="match status" value="1"/>
</dbReference>
<keyword evidence="9 16" id="KW-1133">Transmembrane helix</keyword>
<evidence type="ECO:0000313" key="19">
    <source>
        <dbReference type="EMBL" id="GAA4002403.1"/>
    </source>
</evidence>
<organism evidence="19 20">
    <name type="scientific">Sphingomonas humi</name>
    <dbReference type="NCBI Taxonomy" id="335630"/>
    <lineage>
        <taxon>Bacteria</taxon>
        <taxon>Pseudomonadati</taxon>
        <taxon>Pseudomonadota</taxon>
        <taxon>Alphaproteobacteria</taxon>
        <taxon>Sphingomonadales</taxon>
        <taxon>Sphingomonadaceae</taxon>
        <taxon>Sphingomonas</taxon>
    </lineage>
</organism>
<dbReference type="PROSITE" id="PS50857">
    <property type="entry name" value="COX2_CUA"/>
    <property type="match status" value="1"/>
</dbReference>
<keyword evidence="5" id="KW-0679">Respiratory chain</keyword>
<feature type="region of interest" description="Disordered" evidence="15">
    <location>
        <begin position="322"/>
        <end position="388"/>
    </location>
</feature>
<dbReference type="PANTHER" id="PTHR22888">
    <property type="entry name" value="CYTOCHROME C OXIDASE, SUBUNIT II"/>
    <property type="match status" value="1"/>
</dbReference>
<evidence type="ECO:0000256" key="3">
    <source>
        <dbReference type="ARBA" id="ARBA00022448"/>
    </source>
</evidence>
<proteinExistence type="inferred from homology"/>
<dbReference type="InterPro" id="IPR034227">
    <property type="entry name" value="CuRO_UO_II"/>
</dbReference>
<feature type="domain" description="Cytochrome oxidase subunit II transmembrane region profile" evidence="18">
    <location>
        <begin position="41"/>
        <end position="137"/>
    </location>
</feature>
<dbReference type="InterPro" id="IPR008972">
    <property type="entry name" value="Cupredoxin"/>
</dbReference>
<feature type="domain" description="Cytochrome oxidase subunit II copper A binding" evidence="17">
    <location>
        <begin position="153"/>
        <end position="265"/>
    </location>
</feature>
<feature type="compositionally biased region" description="Basic and acidic residues" evidence="15">
    <location>
        <begin position="379"/>
        <end position="388"/>
    </location>
</feature>
<protein>
    <recommendedName>
        <fullName evidence="14">Ubiquinol oxidase polypeptide II</fullName>
    </recommendedName>
</protein>
<sequence length="388" mass="41985">MGLDILSNVRADGTSLLGHSMKSLSHFPVRCSLAVALCALLLAGCERAVFNPAGDIARQQRDLIVISTGLMLLIIVPVMVLIVVFAWRYRKGKGGTYDPNFDHSTTLELAIWSAPLLIIIALGALTWSSTHLLDPFRPLDRKATALEGKAQNSQALRVQVVSLDWKWLFIYPDLGIATVNDLVLPIDREVRFDITSSNMMNTFYAPTMAGMIYAMPGMQSTLHAALDRPVDSFGLSGNYSGAGFSGMRFRIRGVTDQQFAGWVNGARASGRSLDTATYLRLVKPSERVPSMLFSVGDKDLFRRIVERCVEPGKPCMGDVMAKDMGHGGGHGTMPPGRGSAPPHGDKPEGAIFKSPEEKGTGANVTKPTDPRKAPGVTKPGDDANRNMT</sequence>
<evidence type="ECO:0000256" key="6">
    <source>
        <dbReference type="ARBA" id="ARBA00022692"/>
    </source>
</evidence>
<keyword evidence="4" id="KW-1003">Cell membrane</keyword>